<gene>
    <name evidence="2" type="ORF">GCM10009788_36500</name>
</gene>
<proteinExistence type="predicted"/>
<dbReference type="PANTHER" id="PTHR43244:SF2">
    <property type="entry name" value="CONSERVED HYPOTHETICAL ALANINE AND PROLINE-RICH PROTEIN"/>
    <property type="match status" value="1"/>
</dbReference>
<sequence length="349" mass="37437">MRADGSDRDSEGVTTRGITVLAGGLTETVEITRAADRAGFDGAWSGEFLNRSAVVSVAAMAAATERIGVGTAIAYAVGRSPLVLANDARFLDELSGGRLTLGLGTGTRGMMIGWHGVTDPDGPASRMEELLPLLRRLWRLHEGPVRHEGRFYTCDITPTADIQPPVRPEIPIYTAGVNARMIEVAGRVSDGLICHPTLTDRYLEETARPAIERGAAKTGRGAADVRLKGVIITSIHDDPDVARREAAAQIAFYVAPKAYGPVMEASGFGDEAAAIQAAFRAKDHDAMVAAVSDRMLDEMAAAGTLDEVRDRVALLEKRYDHAALYSPSFTMAAERVTENTFAIIEAFRR</sequence>
<keyword evidence="3" id="KW-1185">Reference proteome</keyword>
<dbReference type="PANTHER" id="PTHR43244">
    <property type="match status" value="1"/>
</dbReference>
<dbReference type="EMBL" id="BAAAOR010000026">
    <property type="protein sequence ID" value="GAA1529718.1"/>
    <property type="molecule type" value="Genomic_DNA"/>
</dbReference>
<dbReference type="Proteomes" id="UP001500842">
    <property type="component" value="Unassembled WGS sequence"/>
</dbReference>
<dbReference type="InterPro" id="IPR036661">
    <property type="entry name" value="Luciferase-like_sf"/>
</dbReference>
<comment type="caution">
    <text evidence="2">The sequence shown here is derived from an EMBL/GenBank/DDBJ whole genome shotgun (WGS) entry which is preliminary data.</text>
</comment>
<dbReference type="Pfam" id="PF00296">
    <property type="entry name" value="Bac_luciferase"/>
    <property type="match status" value="1"/>
</dbReference>
<dbReference type="SUPFAM" id="SSF51679">
    <property type="entry name" value="Bacterial luciferase-like"/>
    <property type="match status" value="1"/>
</dbReference>
<evidence type="ECO:0000313" key="2">
    <source>
        <dbReference type="EMBL" id="GAA1529718.1"/>
    </source>
</evidence>
<dbReference type="CDD" id="cd01097">
    <property type="entry name" value="Tetrahydromethanopterin_reductase"/>
    <property type="match status" value="1"/>
</dbReference>
<evidence type="ECO:0000313" key="3">
    <source>
        <dbReference type="Proteomes" id="UP001500842"/>
    </source>
</evidence>
<dbReference type="Gene3D" id="3.20.20.30">
    <property type="entry name" value="Luciferase-like domain"/>
    <property type="match status" value="1"/>
</dbReference>
<organism evidence="2 3">
    <name type="scientific">Nocardioides humi</name>
    <dbReference type="NCBI Taxonomy" id="449461"/>
    <lineage>
        <taxon>Bacteria</taxon>
        <taxon>Bacillati</taxon>
        <taxon>Actinomycetota</taxon>
        <taxon>Actinomycetes</taxon>
        <taxon>Propionibacteriales</taxon>
        <taxon>Nocardioidaceae</taxon>
        <taxon>Nocardioides</taxon>
    </lineage>
</organism>
<dbReference type="InterPro" id="IPR050564">
    <property type="entry name" value="F420-G6PD/mer"/>
</dbReference>
<name>A0ABN2AZB2_9ACTN</name>
<dbReference type="InterPro" id="IPR011251">
    <property type="entry name" value="Luciferase-like_dom"/>
</dbReference>
<evidence type="ECO:0000259" key="1">
    <source>
        <dbReference type="Pfam" id="PF00296"/>
    </source>
</evidence>
<protein>
    <submittedName>
        <fullName evidence="2">LLM class flavin-dependent oxidoreductase</fullName>
    </submittedName>
</protein>
<feature type="domain" description="Luciferase-like" evidence="1">
    <location>
        <begin position="22"/>
        <end position="318"/>
    </location>
</feature>
<reference evidence="2 3" key="1">
    <citation type="journal article" date="2019" name="Int. J. Syst. Evol. Microbiol.">
        <title>The Global Catalogue of Microorganisms (GCM) 10K type strain sequencing project: providing services to taxonomists for standard genome sequencing and annotation.</title>
        <authorList>
            <consortium name="The Broad Institute Genomics Platform"/>
            <consortium name="The Broad Institute Genome Sequencing Center for Infectious Disease"/>
            <person name="Wu L."/>
            <person name="Ma J."/>
        </authorList>
    </citation>
    <scope>NUCLEOTIDE SEQUENCE [LARGE SCALE GENOMIC DNA]</scope>
    <source>
        <strain evidence="2 3">JCM 14942</strain>
    </source>
</reference>
<accession>A0ABN2AZB2</accession>